<accession>A0A6C0KEB8</accession>
<sequence length="45" mass="4985">MINQTNQYPHFPARESVFLLEWGGVVLNGNPAVLTLPIVVCTECI</sequence>
<dbReference type="AlphaFoldDB" id="A0A6C0KEB8"/>
<organism evidence="1">
    <name type="scientific">viral metagenome</name>
    <dbReference type="NCBI Taxonomy" id="1070528"/>
    <lineage>
        <taxon>unclassified sequences</taxon>
        <taxon>metagenomes</taxon>
        <taxon>organismal metagenomes</taxon>
    </lineage>
</organism>
<protein>
    <submittedName>
        <fullName evidence="1">Uncharacterized protein</fullName>
    </submittedName>
</protein>
<evidence type="ECO:0000313" key="1">
    <source>
        <dbReference type="EMBL" id="QHU15486.1"/>
    </source>
</evidence>
<reference evidence="1" key="1">
    <citation type="journal article" date="2020" name="Nature">
        <title>Giant virus diversity and host interactions through global metagenomics.</title>
        <authorList>
            <person name="Schulz F."/>
            <person name="Roux S."/>
            <person name="Paez-Espino D."/>
            <person name="Jungbluth S."/>
            <person name="Walsh D.A."/>
            <person name="Denef V.J."/>
            <person name="McMahon K.D."/>
            <person name="Konstantinidis K.T."/>
            <person name="Eloe-Fadrosh E.A."/>
            <person name="Kyrpides N.C."/>
            <person name="Woyke T."/>
        </authorList>
    </citation>
    <scope>NUCLEOTIDE SEQUENCE</scope>
    <source>
        <strain evidence="1">GVMAG-S-1103017-68</strain>
    </source>
</reference>
<name>A0A6C0KEB8_9ZZZZ</name>
<proteinExistence type="predicted"/>
<dbReference type="EMBL" id="MN740861">
    <property type="protein sequence ID" value="QHU15486.1"/>
    <property type="molecule type" value="Genomic_DNA"/>
</dbReference>